<dbReference type="InterPro" id="IPR046484">
    <property type="entry name" value="DUF6577"/>
</dbReference>
<evidence type="ECO:0008006" key="3">
    <source>
        <dbReference type="Google" id="ProtNLM"/>
    </source>
</evidence>
<keyword evidence="2" id="KW-1185">Reference proteome</keyword>
<reference evidence="1" key="2">
    <citation type="submission" date="2024-05" db="EMBL/GenBank/DDBJ databases">
        <title>Rhodohalobacter halophilus gen. nov., sp. nov., a moderately halophilic member of the family Balneolaceae.</title>
        <authorList>
            <person name="Xia J."/>
        </authorList>
    </citation>
    <scope>NUCLEOTIDE SEQUENCE</scope>
    <source>
        <strain evidence="1">WB101</strain>
    </source>
</reference>
<organism evidence="1 2">
    <name type="scientific">Rhodohalobacter sulfatireducens</name>
    <dbReference type="NCBI Taxonomy" id="2911366"/>
    <lineage>
        <taxon>Bacteria</taxon>
        <taxon>Pseudomonadati</taxon>
        <taxon>Balneolota</taxon>
        <taxon>Balneolia</taxon>
        <taxon>Balneolales</taxon>
        <taxon>Balneolaceae</taxon>
        <taxon>Rhodohalobacter</taxon>
    </lineage>
</organism>
<evidence type="ECO:0000313" key="2">
    <source>
        <dbReference type="Proteomes" id="UP001165366"/>
    </source>
</evidence>
<accession>A0ABS9KA78</accession>
<dbReference type="EMBL" id="JAKLWS010000003">
    <property type="protein sequence ID" value="MCG2587772.1"/>
    <property type="molecule type" value="Genomic_DNA"/>
</dbReference>
<dbReference type="Proteomes" id="UP001165366">
    <property type="component" value="Unassembled WGS sequence"/>
</dbReference>
<name>A0ABS9KA78_9BACT</name>
<comment type="caution">
    <text evidence="1">The sequence shown here is derived from an EMBL/GenBank/DDBJ whole genome shotgun (WGS) entry which is preliminary data.</text>
</comment>
<reference evidence="1" key="1">
    <citation type="submission" date="2022-01" db="EMBL/GenBank/DDBJ databases">
        <authorList>
            <person name="Wang Y."/>
        </authorList>
    </citation>
    <scope>NUCLEOTIDE SEQUENCE</scope>
    <source>
        <strain evidence="1">WB101</strain>
    </source>
</reference>
<dbReference type="Pfam" id="PF20217">
    <property type="entry name" value="DUF6577"/>
    <property type="match status" value="1"/>
</dbReference>
<protein>
    <recommendedName>
        <fullName evidence="3">Transcriptional regulator, AbiEi antitoxin, Type IV TA system</fullName>
    </recommendedName>
</protein>
<evidence type="ECO:0000313" key="1">
    <source>
        <dbReference type="EMBL" id="MCG2587772.1"/>
    </source>
</evidence>
<gene>
    <name evidence="1" type="ORF">L6773_04300</name>
</gene>
<dbReference type="RefSeq" id="WP_237852615.1">
    <property type="nucleotide sequence ID" value="NZ_JAKLWS010000003.1"/>
</dbReference>
<sequence length="262" mass="31012">MPIIGIQLFKPKAFADYNLHIEELKDHFEAKDHFTTSDITKFYRSFEKDLKKSTINWRVYELVQKGVLTRIGKGVFKFGESQNFTPKIDHHLKSIFKSIDKDLPYAEVCVWDTSFLNHLMLHQPSNFNTIVETERDVTSSVFNLLRSKKFQVYLNPGKEIIQNYLYDQEHTIIVKTLISESPLQKIENVTTVTIEKILVDLFCDTELYEPYQGVERKRIFQEAFNQYSINEKTLLRYADRRKRKEKLKNYLTNLQLLALNND</sequence>
<proteinExistence type="predicted"/>